<dbReference type="Proteomes" id="UP001497382">
    <property type="component" value="Unassembled WGS sequence"/>
</dbReference>
<sequence length="63" mass="7219">MAARRSIHSSIRFSCDVTSHHIFIFKDVIIKMQRCRIHFVDDCTSRSGVRIRLLGGSVFPTGR</sequence>
<dbReference type="EMBL" id="CAXIEN010000024">
    <property type="protein sequence ID" value="CAL1266720.1"/>
    <property type="molecule type" value="Genomic_DNA"/>
</dbReference>
<reference evidence="1 2" key="1">
    <citation type="submission" date="2024-04" db="EMBL/GenBank/DDBJ databases">
        <authorList>
            <person name="Rising A."/>
            <person name="Reimegard J."/>
            <person name="Sonavane S."/>
            <person name="Akerstrom W."/>
            <person name="Nylinder S."/>
            <person name="Hedman E."/>
            <person name="Kallberg Y."/>
        </authorList>
    </citation>
    <scope>NUCLEOTIDE SEQUENCE [LARGE SCALE GENOMIC DNA]</scope>
</reference>
<accession>A0AAV1Z5U3</accession>
<dbReference type="AlphaFoldDB" id="A0AAV1Z5U3"/>
<evidence type="ECO:0000313" key="1">
    <source>
        <dbReference type="EMBL" id="CAL1266720.1"/>
    </source>
</evidence>
<organism evidence="1 2">
    <name type="scientific">Larinioides sclopetarius</name>
    <dbReference type="NCBI Taxonomy" id="280406"/>
    <lineage>
        <taxon>Eukaryota</taxon>
        <taxon>Metazoa</taxon>
        <taxon>Ecdysozoa</taxon>
        <taxon>Arthropoda</taxon>
        <taxon>Chelicerata</taxon>
        <taxon>Arachnida</taxon>
        <taxon>Araneae</taxon>
        <taxon>Araneomorphae</taxon>
        <taxon>Entelegynae</taxon>
        <taxon>Araneoidea</taxon>
        <taxon>Araneidae</taxon>
        <taxon>Larinioides</taxon>
    </lineage>
</organism>
<comment type="caution">
    <text evidence="1">The sequence shown here is derived from an EMBL/GenBank/DDBJ whole genome shotgun (WGS) entry which is preliminary data.</text>
</comment>
<keyword evidence="2" id="KW-1185">Reference proteome</keyword>
<protein>
    <submittedName>
        <fullName evidence="1">Uncharacterized protein</fullName>
    </submittedName>
</protein>
<proteinExistence type="predicted"/>
<name>A0AAV1Z5U3_9ARAC</name>
<gene>
    <name evidence="1" type="ORF">LARSCL_LOCUS3251</name>
</gene>
<evidence type="ECO:0000313" key="2">
    <source>
        <dbReference type="Proteomes" id="UP001497382"/>
    </source>
</evidence>